<proteinExistence type="predicted"/>
<dbReference type="AlphaFoldDB" id="A0A0S4JAF9"/>
<sequence length="488" mass="53878">MPRAVTYNSVCHLATQQEPLIPFLDIVFHEKNNISTQLHDEHNNNNNINNNSPSHPLQEQHFHQRYFHHHDHNHHNVMTTPSFQFNNNHLPTTNGIVEWETPTSLMGEHRLVSLEIPFVTATSDTHEALEEDEVKAVGGERRCGDDEMLHSHNTNSKNNTNNNVVVDRSPSTATTAFGSTNFDLSPLRSDDMLSISTVCAEEMAELTPLLPLTSTTRQARQRSCDDDQEQLRSHYVLSLPQITTVSSSSLGQHSSCSSCVVQQQQQPSMTTTGRCREELFAAAASEGCGGDLAFFEDSCATLPTMICSPPANCSTSGMLQWPKLLALDQGIPHTMRRPTASSIACAESPQFGTTQTTCAAKHLPPTSLMSSMVLPFSCRHKQQQQQQHQQQPRRSSFRCSSGESLDQQHPFGDGSDWCHHNHHHHHCAHDDDEYADDDEEVSLTSCCLTSLEATSTSIASLMSPTSSLEVFPGCAVVPVFVSGGAWGE</sequence>
<name>A0A0S4JAF9_BODSA</name>
<feature type="compositionally biased region" description="Polar residues" evidence="1">
    <location>
        <begin position="392"/>
        <end position="406"/>
    </location>
</feature>
<keyword evidence="3" id="KW-1185">Reference proteome</keyword>
<dbReference type="EMBL" id="CYKH01001302">
    <property type="protein sequence ID" value="CUG86436.1"/>
    <property type="molecule type" value="Genomic_DNA"/>
</dbReference>
<evidence type="ECO:0000313" key="2">
    <source>
        <dbReference type="EMBL" id="CUG86436.1"/>
    </source>
</evidence>
<dbReference type="VEuPathDB" id="TriTrypDB:BSAL_93120"/>
<reference evidence="3" key="1">
    <citation type="submission" date="2015-09" db="EMBL/GenBank/DDBJ databases">
        <authorList>
            <consortium name="Pathogen Informatics"/>
        </authorList>
    </citation>
    <scope>NUCLEOTIDE SEQUENCE [LARGE SCALE GENOMIC DNA]</scope>
    <source>
        <strain evidence="3">Lake Konstanz</strain>
    </source>
</reference>
<feature type="region of interest" description="Disordered" evidence="1">
    <location>
        <begin position="144"/>
        <end position="167"/>
    </location>
</feature>
<protein>
    <submittedName>
        <fullName evidence="2">Uncharacterized protein</fullName>
    </submittedName>
</protein>
<accession>A0A0S4JAF9</accession>
<organism evidence="2 3">
    <name type="scientific">Bodo saltans</name>
    <name type="common">Flagellated protozoan</name>
    <dbReference type="NCBI Taxonomy" id="75058"/>
    <lineage>
        <taxon>Eukaryota</taxon>
        <taxon>Discoba</taxon>
        <taxon>Euglenozoa</taxon>
        <taxon>Kinetoplastea</taxon>
        <taxon>Metakinetoplastina</taxon>
        <taxon>Eubodonida</taxon>
        <taxon>Bodonidae</taxon>
        <taxon>Bodo</taxon>
    </lineage>
</organism>
<dbReference type="Proteomes" id="UP000051952">
    <property type="component" value="Unassembled WGS sequence"/>
</dbReference>
<feature type="region of interest" description="Disordered" evidence="1">
    <location>
        <begin position="379"/>
        <end position="406"/>
    </location>
</feature>
<evidence type="ECO:0000256" key="1">
    <source>
        <dbReference type="SAM" id="MobiDB-lite"/>
    </source>
</evidence>
<feature type="compositionally biased region" description="Low complexity" evidence="1">
    <location>
        <begin position="151"/>
        <end position="163"/>
    </location>
</feature>
<gene>
    <name evidence="2" type="ORF">BSAL_93120</name>
</gene>
<evidence type="ECO:0000313" key="3">
    <source>
        <dbReference type="Proteomes" id="UP000051952"/>
    </source>
</evidence>